<dbReference type="InterPro" id="IPR006095">
    <property type="entry name" value="Glu/Leu/Phe/Val/Trp_DH"/>
</dbReference>
<dbReference type="AlphaFoldDB" id="A0A0F8VX70"/>
<organism evidence="3">
    <name type="scientific">marine sediment metagenome</name>
    <dbReference type="NCBI Taxonomy" id="412755"/>
    <lineage>
        <taxon>unclassified sequences</taxon>
        <taxon>metagenomes</taxon>
        <taxon>ecological metagenomes</taxon>
    </lineage>
</organism>
<comment type="caution">
    <text evidence="3">The sequence shown here is derived from an EMBL/GenBank/DDBJ whole genome shotgun (WGS) entry which is preliminary data.</text>
</comment>
<sequence length="256" mass="27144">ISMHRGHTVAGAVTGKPVSVGGTLGRKEATGRGILYLVQELAGDHGISLDGATVAIQGFGNVGRVAATLLAGEGARIVGLSDTSGCLYNGKGLDVQTLWRRKSEGASLSDLGGGDCLDGAELLSLQVDFLVPAALEGEITAQTARNIRAKFLIEGANGPTTPEGDAVLAEKGVVVLPDILANAGGVIVSYFEWVQDLQFFFWEEDQVRERLQRVITRAYREVCARAQKENVSLREAALLLAVSRVEEATRVRGIYP</sequence>
<dbReference type="Pfam" id="PF00208">
    <property type="entry name" value="ELFV_dehydrog"/>
    <property type="match status" value="1"/>
</dbReference>
<dbReference type="PRINTS" id="PR00082">
    <property type="entry name" value="GLFDHDRGNASE"/>
</dbReference>
<proteinExistence type="predicted"/>
<feature type="non-terminal residue" evidence="3">
    <location>
        <position position="1"/>
    </location>
</feature>
<name>A0A0F8VX70_9ZZZZ</name>
<protein>
    <recommendedName>
        <fullName evidence="2">Glutamate/phenylalanine/leucine/valine/L-tryptophan dehydrogenase C-terminal domain-containing protein</fullName>
    </recommendedName>
</protein>
<dbReference type="PANTHER" id="PTHR11606:SF13">
    <property type="entry name" value="GLUTAMATE DEHYDROGENASE 1, MITOCHONDRIAL"/>
    <property type="match status" value="1"/>
</dbReference>
<accession>A0A0F8VX70</accession>
<evidence type="ECO:0000259" key="2">
    <source>
        <dbReference type="SMART" id="SM00839"/>
    </source>
</evidence>
<dbReference type="InterPro" id="IPR006096">
    <property type="entry name" value="Glu/Leu/Phe/Val/Trp_DH_C"/>
</dbReference>
<dbReference type="InterPro" id="IPR033922">
    <property type="entry name" value="NAD_bind_Glu_DH"/>
</dbReference>
<dbReference type="SUPFAM" id="SSF51735">
    <property type="entry name" value="NAD(P)-binding Rossmann-fold domains"/>
    <property type="match status" value="1"/>
</dbReference>
<dbReference type="EMBL" id="LAZR01068828">
    <property type="protein sequence ID" value="KKK48912.1"/>
    <property type="molecule type" value="Genomic_DNA"/>
</dbReference>
<dbReference type="Gene3D" id="3.40.50.720">
    <property type="entry name" value="NAD(P)-binding Rossmann-like Domain"/>
    <property type="match status" value="1"/>
</dbReference>
<dbReference type="CDD" id="cd01076">
    <property type="entry name" value="NAD_bind_1_Glu_DH"/>
    <property type="match status" value="1"/>
</dbReference>
<keyword evidence="1" id="KW-0560">Oxidoreductase</keyword>
<dbReference type="GO" id="GO:0004352">
    <property type="term" value="F:glutamate dehydrogenase (NAD+) activity"/>
    <property type="evidence" value="ECO:0007669"/>
    <property type="project" value="TreeGrafter"/>
</dbReference>
<dbReference type="InterPro" id="IPR036291">
    <property type="entry name" value="NAD(P)-bd_dom_sf"/>
</dbReference>
<dbReference type="PANTHER" id="PTHR11606">
    <property type="entry name" value="GLUTAMATE DEHYDROGENASE"/>
    <property type="match status" value="1"/>
</dbReference>
<dbReference type="SMART" id="SM00839">
    <property type="entry name" value="ELFV_dehydrog"/>
    <property type="match status" value="1"/>
</dbReference>
<evidence type="ECO:0000256" key="1">
    <source>
        <dbReference type="ARBA" id="ARBA00023002"/>
    </source>
</evidence>
<dbReference type="GO" id="GO:0006538">
    <property type="term" value="P:L-glutamate catabolic process"/>
    <property type="evidence" value="ECO:0007669"/>
    <property type="project" value="TreeGrafter"/>
</dbReference>
<evidence type="ECO:0000313" key="3">
    <source>
        <dbReference type="EMBL" id="KKK48912.1"/>
    </source>
</evidence>
<reference evidence="3" key="1">
    <citation type="journal article" date="2015" name="Nature">
        <title>Complex archaea that bridge the gap between prokaryotes and eukaryotes.</title>
        <authorList>
            <person name="Spang A."/>
            <person name="Saw J.H."/>
            <person name="Jorgensen S.L."/>
            <person name="Zaremba-Niedzwiedzka K."/>
            <person name="Martijn J."/>
            <person name="Lind A.E."/>
            <person name="van Eijk R."/>
            <person name="Schleper C."/>
            <person name="Guy L."/>
            <person name="Ettema T.J."/>
        </authorList>
    </citation>
    <scope>NUCLEOTIDE SEQUENCE</scope>
</reference>
<gene>
    <name evidence="3" type="ORF">LCGC14_3140370</name>
</gene>
<feature type="domain" description="Glutamate/phenylalanine/leucine/valine/L-tryptophan dehydrogenase C-terminal" evidence="2">
    <location>
        <begin position="23"/>
        <end position="253"/>
    </location>
</feature>